<dbReference type="GO" id="GO:0016740">
    <property type="term" value="F:transferase activity"/>
    <property type="evidence" value="ECO:0007669"/>
    <property type="project" value="UniProtKB-KW"/>
</dbReference>
<dbReference type="Gene3D" id="3.40.30.10">
    <property type="entry name" value="Glutaredoxin"/>
    <property type="match status" value="1"/>
</dbReference>
<dbReference type="STRING" id="1685382.AVJ23_15775"/>
<dbReference type="InterPro" id="IPR004045">
    <property type="entry name" value="Glutathione_S-Trfase_N"/>
</dbReference>
<evidence type="ECO:0000313" key="3">
    <source>
        <dbReference type="Proteomes" id="UP000054396"/>
    </source>
</evidence>
<sequence length="202" mass="21964">MPTLYHAPFSRSTTLLVLIEEMGLTDRIELCEVAVTRRDGSGGPDPRNPHPEGKVPYLVDGTDALSERGAILTYLTDRFPEAGMGCPVGDPQRGAFLGWLFYYQGVMEPVLVLDEAGCDHPVLRATFRDMGAVTARLEAALARGPYLLGARYTAVDLLLSSPFHVMPEAIPDRPAIRDWIRRCAARPAVAAVTAREMATLAG</sequence>
<keyword evidence="2" id="KW-0808">Transferase</keyword>
<dbReference type="EMBL" id="LPXO01000010">
    <property type="protein sequence ID" value="KUF09926.1"/>
    <property type="molecule type" value="Genomic_DNA"/>
</dbReference>
<dbReference type="InterPro" id="IPR036249">
    <property type="entry name" value="Thioredoxin-like_sf"/>
</dbReference>
<dbReference type="CDD" id="cd03207">
    <property type="entry name" value="GST_C_8"/>
    <property type="match status" value="1"/>
</dbReference>
<dbReference type="CDD" id="cd03046">
    <property type="entry name" value="GST_N_GTT1_like"/>
    <property type="match status" value="1"/>
</dbReference>
<dbReference type="PANTHER" id="PTHR44051">
    <property type="entry name" value="GLUTATHIONE S-TRANSFERASE-RELATED"/>
    <property type="match status" value="1"/>
</dbReference>
<dbReference type="OrthoDB" id="5740960at2"/>
<dbReference type="Pfam" id="PF13417">
    <property type="entry name" value="GST_N_3"/>
    <property type="match status" value="1"/>
</dbReference>
<dbReference type="PROSITE" id="PS50404">
    <property type="entry name" value="GST_NTER"/>
    <property type="match status" value="1"/>
</dbReference>
<evidence type="ECO:0000259" key="1">
    <source>
        <dbReference type="PROSITE" id="PS50404"/>
    </source>
</evidence>
<dbReference type="SUPFAM" id="SSF52833">
    <property type="entry name" value="Thioredoxin-like"/>
    <property type="match status" value="1"/>
</dbReference>
<feature type="domain" description="GST N-terminal" evidence="1">
    <location>
        <begin position="1"/>
        <end position="83"/>
    </location>
</feature>
<organism evidence="2 3">
    <name type="scientific">Pseudoponticoccus marisrubri</name>
    <dbReference type="NCBI Taxonomy" id="1685382"/>
    <lineage>
        <taxon>Bacteria</taxon>
        <taxon>Pseudomonadati</taxon>
        <taxon>Pseudomonadota</taxon>
        <taxon>Alphaproteobacteria</taxon>
        <taxon>Rhodobacterales</taxon>
        <taxon>Roseobacteraceae</taxon>
        <taxon>Pseudoponticoccus</taxon>
    </lineage>
</organism>
<protein>
    <submittedName>
        <fullName evidence="2">Glutathione S-transferase</fullName>
    </submittedName>
</protein>
<dbReference type="PANTHER" id="PTHR44051:SF21">
    <property type="entry name" value="GLUTATHIONE S-TRANSFERASE FAMILY PROTEIN"/>
    <property type="match status" value="1"/>
</dbReference>
<comment type="caution">
    <text evidence="2">The sequence shown here is derived from an EMBL/GenBank/DDBJ whole genome shotgun (WGS) entry which is preliminary data.</text>
</comment>
<name>A0A0W7WH98_9RHOB</name>
<dbReference type="Proteomes" id="UP000054396">
    <property type="component" value="Unassembled WGS sequence"/>
</dbReference>
<dbReference type="AlphaFoldDB" id="A0A0W7WH98"/>
<reference evidence="2 3" key="1">
    <citation type="submission" date="2015-12" db="EMBL/GenBank/DDBJ databases">
        <authorList>
            <person name="Shamseldin A."/>
            <person name="Moawad H."/>
            <person name="Abd El-Rahim W.M."/>
            <person name="Sadowsky M.J."/>
        </authorList>
    </citation>
    <scope>NUCLEOTIDE SEQUENCE [LARGE SCALE GENOMIC DNA]</scope>
    <source>
        <strain evidence="2 3">SJ5A-1</strain>
    </source>
</reference>
<proteinExistence type="predicted"/>
<accession>A0A0W7WH98</accession>
<dbReference type="InterPro" id="IPR036282">
    <property type="entry name" value="Glutathione-S-Trfase_C_sf"/>
</dbReference>
<gene>
    <name evidence="2" type="ORF">AVJ23_15775</name>
</gene>
<evidence type="ECO:0000313" key="2">
    <source>
        <dbReference type="EMBL" id="KUF09926.1"/>
    </source>
</evidence>
<dbReference type="SUPFAM" id="SSF47616">
    <property type="entry name" value="GST C-terminal domain-like"/>
    <property type="match status" value="1"/>
</dbReference>
<dbReference type="Gene3D" id="1.20.1050.10">
    <property type="match status" value="1"/>
</dbReference>
<keyword evidence="3" id="KW-1185">Reference proteome</keyword>